<evidence type="ECO:0000313" key="1">
    <source>
        <dbReference type="EMBL" id="MCD9646092.1"/>
    </source>
</evidence>
<gene>
    <name evidence="1" type="ORF">HAX54_035617</name>
</gene>
<reference evidence="1 2" key="1">
    <citation type="journal article" date="2021" name="BMC Genomics">
        <title>Datura genome reveals duplications of psychoactive alkaloid biosynthetic genes and high mutation rate following tissue culture.</title>
        <authorList>
            <person name="Rajewski A."/>
            <person name="Carter-House D."/>
            <person name="Stajich J."/>
            <person name="Litt A."/>
        </authorList>
    </citation>
    <scope>NUCLEOTIDE SEQUENCE [LARGE SCALE GENOMIC DNA]</scope>
    <source>
        <strain evidence="1">AR-01</strain>
    </source>
</reference>
<organism evidence="1 2">
    <name type="scientific">Datura stramonium</name>
    <name type="common">Jimsonweed</name>
    <name type="synonym">Common thornapple</name>
    <dbReference type="NCBI Taxonomy" id="4076"/>
    <lineage>
        <taxon>Eukaryota</taxon>
        <taxon>Viridiplantae</taxon>
        <taxon>Streptophyta</taxon>
        <taxon>Embryophyta</taxon>
        <taxon>Tracheophyta</taxon>
        <taxon>Spermatophyta</taxon>
        <taxon>Magnoliopsida</taxon>
        <taxon>eudicotyledons</taxon>
        <taxon>Gunneridae</taxon>
        <taxon>Pentapetalae</taxon>
        <taxon>asterids</taxon>
        <taxon>lamiids</taxon>
        <taxon>Solanales</taxon>
        <taxon>Solanaceae</taxon>
        <taxon>Solanoideae</taxon>
        <taxon>Datureae</taxon>
        <taxon>Datura</taxon>
    </lineage>
</organism>
<evidence type="ECO:0000313" key="2">
    <source>
        <dbReference type="Proteomes" id="UP000823775"/>
    </source>
</evidence>
<feature type="non-terminal residue" evidence="1">
    <location>
        <position position="1"/>
    </location>
</feature>
<proteinExistence type="predicted"/>
<comment type="caution">
    <text evidence="1">The sequence shown here is derived from an EMBL/GenBank/DDBJ whole genome shotgun (WGS) entry which is preliminary data.</text>
</comment>
<dbReference type="Proteomes" id="UP000823775">
    <property type="component" value="Unassembled WGS sequence"/>
</dbReference>
<sequence length="88" mass="10321">SSETQMKHRFGQKLASGHYLDPKSHWRFADCNYHLANEFLVKSPMCGCSSKHRRLTDGLRITFCGLLIFRWCCQIFHDDPFSYFSSNL</sequence>
<accession>A0ABS8VHX3</accession>
<name>A0ABS8VHX3_DATST</name>
<keyword evidence="2" id="KW-1185">Reference proteome</keyword>
<dbReference type="EMBL" id="JACEIK010004663">
    <property type="protein sequence ID" value="MCD9646092.1"/>
    <property type="molecule type" value="Genomic_DNA"/>
</dbReference>
<protein>
    <submittedName>
        <fullName evidence="1">Uncharacterized protein</fullName>
    </submittedName>
</protein>